<reference evidence="6" key="1">
    <citation type="journal article" date="2021" name="Cell">
        <title>Tracing the genetic footprints of vertebrate landing in non-teleost ray-finned fishes.</title>
        <authorList>
            <person name="Bi X."/>
            <person name="Wang K."/>
            <person name="Yang L."/>
            <person name="Pan H."/>
            <person name="Jiang H."/>
            <person name="Wei Q."/>
            <person name="Fang M."/>
            <person name="Yu H."/>
            <person name="Zhu C."/>
            <person name="Cai Y."/>
            <person name="He Y."/>
            <person name="Gan X."/>
            <person name="Zeng H."/>
            <person name="Yu D."/>
            <person name="Zhu Y."/>
            <person name="Jiang H."/>
            <person name="Qiu Q."/>
            <person name="Yang H."/>
            <person name="Zhang Y.E."/>
            <person name="Wang W."/>
            <person name="Zhu M."/>
            <person name="He S."/>
            <person name="Zhang G."/>
        </authorList>
    </citation>
    <scope>NUCLEOTIDE SEQUENCE</scope>
    <source>
        <strain evidence="6">Bchr_001</strain>
    </source>
</reference>
<evidence type="ECO:0000259" key="5">
    <source>
        <dbReference type="PROSITE" id="PS51119"/>
    </source>
</evidence>
<comment type="caution">
    <text evidence="6">The sequence shown here is derived from an EMBL/GenBank/DDBJ whole genome shotgun (WGS) entry which is preliminary data.</text>
</comment>
<keyword evidence="7" id="KW-1185">Reference proteome</keyword>
<evidence type="ECO:0000256" key="4">
    <source>
        <dbReference type="ARBA" id="ARBA00023242"/>
    </source>
</evidence>
<evidence type="ECO:0000313" key="7">
    <source>
        <dbReference type="Proteomes" id="UP001166052"/>
    </source>
</evidence>
<evidence type="ECO:0000256" key="3">
    <source>
        <dbReference type="ARBA" id="ARBA00023163"/>
    </source>
</evidence>
<keyword evidence="2" id="KW-0805">Transcription regulation</keyword>
<keyword evidence="3" id="KW-0804">Transcription</keyword>
<accession>A0ABS2YWZ1</accession>
<dbReference type="InterPro" id="IPR045144">
    <property type="entry name" value="TAF4"/>
</dbReference>
<dbReference type="SMART" id="SM00549">
    <property type="entry name" value="TAFH"/>
    <property type="match status" value="1"/>
</dbReference>
<dbReference type="Pfam" id="PF07531">
    <property type="entry name" value="TAFH"/>
    <property type="match status" value="1"/>
</dbReference>
<evidence type="ECO:0000256" key="1">
    <source>
        <dbReference type="ARBA" id="ARBA00004123"/>
    </source>
</evidence>
<proteinExistence type="predicted"/>
<evidence type="ECO:0000313" key="6">
    <source>
        <dbReference type="EMBL" id="MBN3290933.1"/>
    </source>
</evidence>
<name>A0ABS2YWZ1_POLSE</name>
<dbReference type="SUPFAM" id="SSF158553">
    <property type="entry name" value="TAFH domain-like"/>
    <property type="match status" value="1"/>
</dbReference>
<protein>
    <submittedName>
        <fullName evidence="6">TAF4 factor</fullName>
    </submittedName>
</protein>
<sequence>EMQENVKKCKNFLATLIKLASHNSPSPETSRNVKALVQDLLASEFFDAKIEPEEFTNRLQSELKSSPQPYLVPFLKVCVLF</sequence>
<dbReference type="InterPro" id="IPR003894">
    <property type="entry name" value="TAFH_NHR1"/>
</dbReference>
<comment type="subcellular location">
    <subcellularLocation>
        <location evidence="1">Nucleus</location>
    </subcellularLocation>
</comment>
<gene>
    <name evidence="6" type="primary">Taf4_1</name>
    <name evidence="6" type="ORF">GTO92_0004021</name>
</gene>
<feature type="non-terminal residue" evidence="6">
    <location>
        <position position="81"/>
    </location>
</feature>
<feature type="non-terminal residue" evidence="6">
    <location>
        <position position="1"/>
    </location>
</feature>
<dbReference type="PANTHER" id="PTHR15138">
    <property type="entry name" value="TRANSCRIPTION INITIATION FACTOR TFIID SUBUNIT 4"/>
    <property type="match status" value="1"/>
</dbReference>
<dbReference type="PROSITE" id="PS51119">
    <property type="entry name" value="TAFH"/>
    <property type="match status" value="1"/>
</dbReference>
<evidence type="ECO:0000256" key="2">
    <source>
        <dbReference type="ARBA" id="ARBA00023015"/>
    </source>
</evidence>
<dbReference type="Proteomes" id="UP001166052">
    <property type="component" value="Unassembled WGS sequence"/>
</dbReference>
<keyword evidence="4" id="KW-0539">Nucleus</keyword>
<dbReference type="Gene3D" id="1.20.120.1110">
    <property type="entry name" value="TAFH/NHR1 domain"/>
    <property type="match status" value="1"/>
</dbReference>
<dbReference type="InterPro" id="IPR037249">
    <property type="entry name" value="TAFH/NHR1_dom_sf"/>
</dbReference>
<dbReference type="PANTHER" id="PTHR15138:SF22">
    <property type="entry name" value="TAFH DOMAIN-CONTAINING PROTEIN"/>
    <property type="match status" value="1"/>
</dbReference>
<feature type="domain" description="TAFH" evidence="5">
    <location>
        <begin position="3"/>
        <end position="81"/>
    </location>
</feature>
<dbReference type="EMBL" id="JAAWVN010010180">
    <property type="protein sequence ID" value="MBN3290933.1"/>
    <property type="molecule type" value="Genomic_DNA"/>
</dbReference>
<organism evidence="6 7">
    <name type="scientific">Polypterus senegalus</name>
    <name type="common">Senegal bichir</name>
    <dbReference type="NCBI Taxonomy" id="55291"/>
    <lineage>
        <taxon>Eukaryota</taxon>
        <taxon>Metazoa</taxon>
        <taxon>Chordata</taxon>
        <taxon>Craniata</taxon>
        <taxon>Vertebrata</taxon>
        <taxon>Euteleostomi</taxon>
        <taxon>Actinopterygii</taxon>
        <taxon>Polypteriformes</taxon>
        <taxon>Polypteridae</taxon>
        <taxon>Polypterus</taxon>
    </lineage>
</organism>